<dbReference type="Proteomes" id="UP001320148">
    <property type="component" value="Chromosome"/>
</dbReference>
<organism evidence="1 2">
    <name type="scientific">Desulfoluna limicola</name>
    <dbReference type="NCBI Taxonomy" id="2810562"/>
    <lineage>
        <taxon>Bacteria</taxon>
        <taxon>Pseudomonadati</taxon>
        <taxon>Thermodesulfobacteriota</taxon>
        <taxon>Desulfobacteria</taxon>
        <taxon>Desulfobacterales</taxon>
        <taxon>Desulfolunaceae</taxon>
        <taxon>Desulfoluna</taxon>
    </lineage>
</organism>
<keyword evidence="2" id="KW-1185">Reference proteome</keyword>
<evidence type="ECO:0000313" key="2">
    <source>
        <dbReference type="Proteomes" id="UP001320148"/>
    </source>
</evidence>
<sequence>MLIFNVGGDYPNHKFSIVVYKEISEKIQYPNTYKNKEVIVSGILSTYKGKPQIVLNDVNQISIPTNINTIHEHLNENRTLLITIDEIKHFDSFTLINTGGTYPNQKLTLYIDNRLFGLIKIPQNPIGQMITVQGYIQLYKGTPQIKITEPSQISF</sequence>
<protein>
    <submittedName>
        <fullName evidence="1">Uncharacterized protein</fullName>
    </submittedName>
</protein>
<proteinExistence type="predicted"/>
<dbReference type="EMBL" id="AP024488">
    <property type="protein sequence ID" value="BCS97414.1"/>
    <property type="molecule type" value="Genomic_DNA"/>
</dbReference>
<accession>A0ABN6F4N9</accession>
<gene>
    <name evidence="1" type="ORF">DSLASN_30460</name>
</gene>
<reference evidence="1 2" key="1">
    <citation type="submission" date="2021-02" db="EMBL/GenBank/DDBJ databases">
        <title>Complete genome of Desulfoluna sp. strain ASN36.</title>
        <authorList>
            <person name="Takahashi A."/>
            <person name="Kojima H."/>
            <person name="Fukui M."/>
        </authorList>
    </citation>
    <scope>NUCLEOTIDE SEQUENCE [LARGE SCALE GENOMIC DNA]</scope>
    <source>
        <strain evidence="1 2">ASN36</strain>
    </source>
</reference>
<name>A0ABN6F4N9_9BACT</name>
<evidence type="ECO:0000313" key="1">
    <source>
        <dbReference type="EMBL" id="BCS97414.1"/>
    </source>
</evidence>